<evidence type="ECO:0000313" key="2">
    <source>
        <dbReference type="EMBL" id="ASP47316.1"/>
    </source>
</evidence>
<dbReference type="InterPro" id="IPR021730">
    <property type="entry name" value="YdbH"/>
</dbReference>
<gene>
    <name evidence="2" type="ORF">B5D82_05785</name>
</gene>
<dbReference type="AlphaFoldDB" id="A0A222G5Z3"/>
<keyword evidence="3" id="KW-1185">Reference proteome</keyword>
<accession>A0A222G5Z3</accession>
<dbReference type="EMBL" id="CP020465">
    <property type="protein sequence ID" value="ASP47316.1"/>
    <property type="molecule type" value="Genomic_DNA"/>
</dbReference>
<dbReference type="Pfam" id="PF11739">
    <property type="entry name" value="YdbH-like"/>
    <property type="match status" value="1"/>
</dbReference>
<keyword evidence="1" id="KW-1133">Transmembrane helix</keyword>
<feature type="transmembrane region" description="Helical" evidence="1">
    <location>
        <begin position="7"/>
        <end position="27"/>
    </location>
</feature>
<evidence type="ECO:0000256" key="1">
    <source>
        <dbReference type="SAM" id="Phobius"/>
    </source>
</evidence>
<protein>
    <submittedName>
        <fullName evidence="2">Uncharacterized protein</fullName>
    </submittedName>
</protein>
<dbReference type="RefSeq" id="WP_081149903.1">
    <property type="nucleotide sequence ID" value="NZ_CP020465.1"/>
</dbReference>
<keyword evidence="1" id="KW-0812">Transmembrane</keyword>
<organism evidence="2 3">
    <name type="scientific">Cognaticolwellia beringensis</name>
    <dbReference type="NCBI Taxonomy" id="1967665"/>
    <lineage>
        <taxon>Bacteria</taxon>
        <taxon>Pseudomonadati</taxon>
        <taxon>Pseudomonadota</taxon>
        <taxon>Gammaproteobacteria</taxon>
        <taxon>Alteromonadales</taxon>
        <taxon>Colwelliaceae</taxon>
        <taxon>Cognaticolwellia</taxon>
    </lineage>
</organism>
<proteinExistence type="predicted"/>
<dbReference type="OrthoDB" id="5596796at2"/>
<sequence length="936" mass="103682">MTFAKKSLLTVAILLSTILIAIFWLYLARVALVKDISEEQLALYQAKISCLDFNITFDLKIEVSRLCLQTPQADINIEAMTITLDLAAKQKIKRIDITTAIVKGTAELFTELNTSPQDSKDGTLAQQLDHYLTQLSQVNLPFNMNVADVRYSPFSLESSKKITANNTTKTTSYSGQFSVVQNTVAFSLNNLQGTSFLTANFSAKKPTEHQLSAEFSGQLKPLKRFLFTHKLPVSPAILEILETVAASGNFQSVVNYQAGQLTLASQLKDLLIETTKSIEGSGPFTLTGALNLHSQVNLAPDEKSADNQAINSIDLEFQKDNILQLQFSHQYLIDYLSQNAISADIIKLLTDNPVDQLTFSPKGQLTYNLNNQKISLSALSLKAKIDLLVHQLDLNNIALDLSHYLSSDLTIDENHLPSQIESTITDSRNTEIINAESTHQNENNVSTTLLELKTVKVNAQNIPEQLAELDFQLDSPLKLSAMDNFTHSPIEIKLQGSISQNHEKTTISFFENSSLTSNSIAILSKQKTADKKLLSIKKFSTQIQGNVEIQSRMQVKNMAQIKEKPSITLNLNLNSQAQKLRAGKVIEIKTLAINTGVTGNLDDIKLNATATADNLLLGNLAISGAIDKPHFALTANSLQLTELLSLNIKLPKKVDLVDGKLSYSIKGQVTDFKNIQNTPLALSVAITSLSGEIDDIWIQELNWQQNFQFSNNEFSTLNYATENSSGNLTVALIDTPTPITKFSINTRWRYQKDFTFSATKLKGNILGGSFAIPKIQWPLDQDHSVDVQLTRIDLEQVLALDKKQGIVVTGDISGQLPIRYDGEKYTMEKGELHNVSNGLIQVINNPAVDKLKASNTQLKLAFDALQNLHYHQLSSDVSMADDGYMLLQTVIKGRNPDIDNDVNLNLNLSYDLLGLLESMSITEQFEERIIKGLQKH</sequence>
<dbReference type="KEGG" id="cber:B5D82_05785"/>
<reference evidence="2 3" key="1">
    <citation type="submission" date="2017-08" db="EMBL/GenBank/DDBJ databases">
        <title>Complete genome of Colwellia sp. NB097-1, a psychrophile bacterium ioslated from Bering Sea.</title>
        <authorList>
            <person name="Chen X."/>
        </authorList>
    </citation>
    <scope>NUCLEOTIDE SEQUENCE [LARGE SCALE GENOMIC DNA]</scope>
    <source>
        <strain evidence="2 3">NB097-1</strain>
    </source>
</reference>
<name>A0A222G5Z3_9GAMM</name>
<dbReference type="Proteomes" id="UP000202259">
    <property type="component" value="Chromosome"/>
</dbReference>
<keyword evidence="1" id="KW-0472">Membrane</keyword>
<evidence type="ECO:0000313" key="3">
    <source>
        <dbReference type="Proteomes" id="UP000202259"/>
    </source>
</evidence>